<name>A0ABX6F011_KLUMA</name>
<dbReference type="Proteomes" id="UP000422736">
    <property type="component" value="Chromosome 6"/>
</dbReference>
<evidence type="ECO:0000313" key="2">
    <source>
        <dbReference type="EMBL" id="QGN17200.1"/>
    </source>
</evidence>
<reference evidence="2 3" key="2">
    <citation type="submission" date="2019-11" db="EMBL/GenBank/DDBJ databases">
        <authorList>
            <person name="Lu H."/>
        </authorList>
    </citation>
    <scope>NUCLEOTIDE SEQUENCE [LARGE SCALE GENOMIC DNA]</scope>
    <source>
        <strain evidence="2 3">FIM1</strain>
    </source>
</reference>
<keyword evidence="1" id="KW-0812">Transmembrane</keyword>
<feature type="transmembrane region" description="Helical" evidence="1">
    <location>
        <begin position="7"/>
        <end position="28"/>
    </location>
</feature>
<dbReference type="EMBL" id="CP015059">
    <property type="protein sequence ID" value="QGN17200.1"/>
    <property type="molecule type" value="Genomic_DNA"/>
</dbReference>
<feature type="transmembrane region" description="Helical" evidence="1">
    <location>
        <begin position="40"/>
        <end position="60"/>
    </location>
</feature>
<keyword evidence="1" id="KW-1133">Transmembrane helix</keyword>
<reference evidence="2 3" key="1">
    <citation type="submission" date="2016-03" db="EMBL/GenBank/DDBJ databases">
        <title>How can Kluyveromyces marxianus grow so fast - potential evolutionary course in Saccharomyces Complex revealed by comparative genomics.</title>
        <authorList>
            <person name="Mo W."/>
            <person name="Lu W."/>
            <person name="Yang X."/>
            <person name="Qi J."/>
            <person name="Lv H."/>
        </authorList>
    </citation>
    <scope>NUCLEOTIDE SEQUENCE [LARGE SCALE GENOMIC DNA]</scope>
    <source>
        <strain evidence="2 3">FIM1</strain>
    </source>
</reference>
<evidence type="ECO:0000313" key="3">
    <source>
        <dbReference type="Proteomes" id="UP000422736"/>
    </source>
</evidence>
<organism evidence="2 3">
    <name type="scientific">Kluyveromyces marxianus</name>
    <name type="common">Yeast</name>
    <name type="synonym">Candida kefyr</name>
    <dbReference type="NCBI Taxonomy" id="4911"/>
    <lineage>
        <taxon>Eukaryota</taxon>
        <taxon>Fungi</taxon>
        <taxon>Dikarya</taxon>
        <taxon>Ascomycota</taxon>
        <taxon>Saccharomycotina</taxon>
        <taxon>Saccharomycetes</taxon>
        <taxon>Saccharomycetales</taxon>
        <taxon>Saccharomycetaceae</taxon>
        <taxon>Kluyveromyces</taxon>
    </lineage>
</organism>
<sequence>MQSLSPLFAYLPSYNYIIISTFSCIVLVLQSIENHDLPRFFATVSLLFLSLISFPHSFYWKKATNFETSLARKRLLHPHIASFSTRTLPDKTGINKRQAKEEKWFGCGKRLRNKLEIRLMFGNLGRISNGALRRYFYAKWPESKMRTIQVCRNICETNAKHNAVFSSTVSCVLFFF</sequence>
<keyword evidence="1" id="KW-0472">Membrane</keyword>
<protein>
    <submittedName>
        <fullName evidence="2">Uncharacterized protein</fullName>
    </submittedName>
</protein>
<evidence type="ECO:0000256" key="1">
    <source>
        <dbReference type="SAM" id="Phobius"/>
    </source>
</evidence>
<accession>A0ABX6F011</accession>
<keyword evidence="3" id="KW-1185">Reference proteome</keyword>
<proteinExistence type="predicted"/>
<gene>
    <name evidence="2" type="ORF">FIM1_3931</name>
</gene>